<evidence type="ECO:0000313" key="12">
    <source>
        <dbReference type="Proteomes" id="UP000694861"/>
    </source>
</evidence>
<accession>A0ABM1LQS1</accession>
<dbReference type="GeneID" id="107881151"/>
<evidence type="ECO:0000256" key="7">
    <source>
        <dbReference type="ARBA" id="ARBA00023136"/>
    </source>
</evidence>
<keyword evidence="2" id="KW-0433">Leucine-rich repeat</keyword>
<keyword evidence="7" id="KW-0472">Membrane</keyword>
<dbReference type="Pfam" id="PF08263">
    <property type="entry name" value="LRRNT_2"/>
    <property type="match status" value="1"/>
</dbReference>
<evidence type="ECO:0000256" key="8">
    <source>
        <dbReference type="ARBA" id="ARBA00023170"/>
    </source>
</evidence>
<evidence type="ECO:0000259" key="11">
    <source>
        <dbReference type="Pfam" id="PF08263"/>
    </source>
</evidence>
<comment type="subcellular location">
    <subcellularLocation>
        <location evidence="1">Membrane</location>
        <topology evidence="1">Single-pass type I membrane protein</topology>
    </subcellularLocation>
</comment>
<protein>
    <submittedName>
        <fullName evidence="13">Uncharacterized protein LOC107881151</fullName>
    </submittedName>
</protein>
<keyword evidence="9" id="KW-0325">Glycoprotein</keyword>
<dbReference type="RefSeq" id="XP_016649748.1">
    <property type="nucleotide sequence ID" value="XM_016794262.1"/>
</dbReference>
<proteinExistence type="predicted"/>
<organism evidence="12 13">
    <name type="scientific">Prunus mume</name>
    <name type="common">Japanese apricot</name>
    <name type="synonym">Armeniaca mume</name>
    <dbReference type="NCBI Taxonomy" id="102107"/>
    <lineage>
        <taxon>Eukaryota</taxon>
        <taxon>Viridiplantae</taxon>
        <taxon>Streptophyta</taxon>
        <taxon>Embryophyta</taxon>
        <taxon>Tracheophyta</taxon>
        <taxon>Spermatophyta</taxon>
        <taxon>Magnoliopsida</taxon>
        <taxon>eudicotyledons</taxon>
        <taxon>Gunneridae</taxon>
        <taxon>Pentapetalae</taxon>
        <taxon>rosids</taxon>
        <taxon>fabids</taxon>
        <taxon>Rosales</taxon>
        <taxon>Rosaceae</taxon>
        <taxon>Amygdaloideae</taxon>
        <taxon>Amygdaleae</taxon>
        <taxon>Prunus</taxon>
    </lineage>
</organism>
<evidence type="ECO:0000256" key="2">
    <source>
        <dbReference type="ARBA" id="ARBA00022614"/>
    </source>
</evidence>
<evidence type="ECO:0000256" key="5">
    <source>
        <dbReference type="ARBA" id="ARBA00022737"/>
    </source>
</evidence>
<dbReference type="PANTHER" id="PTHR48063">
    <property type="entry name" value="LRR RECEPTOR-LIKE KINASE"/>
    <property type="match status" value="1"/>
</dbReference>
<feature type="signal peptide" evidence="10">
    <location>
        <begin position="1"/>
        <end position="24"/>
    </location>
</feature>
<evidence type="ECO:0000256" key="9">
    <source>
        <dbReference type="ARBA" id="ARBA00023180"/>
    </source>
</evidence>
<feature type="domain" description="Leucine-rich repeat-containing N-terminal plant-type" evidence="11">
    <location>
        <begin position="43"/>
        <end position="83"/>
    </location>
</feature>
<keyword evidence="12" id="KW-1185">Reference proteome</keyword>
<keyword evidence="8" id="KW-0675">Receptor</keyword>
<evidence type="ECO:0000313" key="13">
    <source>
        <dbReference type="RefSeq" id="XP_016649748.1"/>
    </source>
</evidence>
<dbReference type="InterPro" id="IPR046956">
    <property type="entry name" value="RLP23-like"/>
</dbReference>
<evidence type="ECO:0000256" key="3">
    <source>
        <dbReference type="ARBA" id="ARBA00022692"/>
    </source>
</evidence>
<keyword evidence="4 10" id="KW-0732">Signal</keyword>
<dbReference type="Proteomes" id="UP000694861">
    <property type="component" value="Linkage group LG5"/>
</dbReference>
<reference evidence="13" key="2">
    <citation type="submission" date="2025-08" db="UniProtKB">
        <authorList>
            <consortium name="RefSeq"/>
        </authorList>
    </citation>
    <scope>IDENTIFICATION</scope>
</reference>
<feature type="non-terminal residue" evidence="13">
    <location>
        <position position="159"/>
    </location>
</feature>
<reference evidence="12" key="1">
    <citation type="journal article" date="2012" name="Nat. Commun.">
        <title>The genome of Prunus mume.</title>
        <authorList>
            <person name="Zhang Q."/>
            <person name="Chen W."/>
            <person name="Sun L."/>
            <person name="Zhao F."/>
            <person name="Huang B."/>
            <person name="Yang W."/>
            <person name="Tao Y."/>
            <person name="Wang J."/>
            <person name="Yuan Z."/>
            <person name="Fan G."/>
            <person name="Xing Z."/>
            <person name="Han C."/>
            <person name="Pan H."/>
            <person name="Zhong X."/>
            <person name="Shi W."/>
            <person name="Liang X."/>
            <person name="Du D."/>
            <person name="Sun F."/>
            <person name="Xu Z."/>
            <person name="Hao R."/>
            <person name="Lv T."/>
            <person name="Lv Y."/>
            <person name="Zheng Z."/>
            <person name="Sun M."/>
            <person name="Luo L."/>
            <person name="Cai M."/>
            <person name="Gao Y."/>
            <person name="Wang J."/>
            <person name="Yin Y."/>
            <person name="Xu X."/>
            <person name="Cheng T."/>
            <person name="Wang J."/>
        </authorList>
    </citation>
    <scope>NUCLEOTIDE SEQUENCE [LARGE SCALE GENOMIC DNA]</scope>
</reference>
<evidence type="ECO:0000256" key="4">
    <source>
        <dbReference type="ARBA" id="ARBA00022729"/>
    </source>
</evidence>
<keyword evidence="5" id="KW-0677">Repeat</keyword>
<evidence type="ECO:0000256" key="10">
    <source>
        <dbReference type="SAM" id="SignalP"/>
    </source>
</evidence>
<evidence type="ECO:0000256" key="6">
    <source>
        <dbReference type="ARBA" id="ARBA00022989"/>
    </source>
</evidence>
<gene>
    <name evidence="13" type="primary">LOC107881151</name>
</gene>
<evidence type="ECO:0000256" key="1">
    <source>
        <dbReference type="ARBA" id="ARBA00004479"/>
    </source>
</evidence>
<name>A0ABM1LQS1_PRUMU</name>
<dbReference type="PANTHER" id="PTHR48063:SF98">
    <property type="entry name" value="LRR RECEPTOR-LIKE SERINE_THREONINE-PROTEIN KINASE FLS2"/>
    <property type="match status" value="1"/>
</dbReference>
<keyword evidence="6" id="KW-1133">Transmembrane helix</keyword>
<dbReference type="SUPFAM" id="SSF52058">
    <property type="entry name" value="L domain-like"/>
    <property type="match status" value="1"/>
</dbReference>
<feature type="chain" id="PRO_5045153193" evidence="10">
    <location>
        <begin position="25"/>
        <end position="159"/>
    </location>
</feature>
<keyword evidence="3" id="KW-0812">Transmembrane</keyword>
<dbReference type="Gene3D" id="3.80.10.10">
    <property type="entry name" value="Ribonuclease Inhibitor"/>
    <property type="match status" value="1"/>
</dbReference>
<dbReference type="InterPro" id="IPR013210">
    <property type="entry name" value="LRR_N_plant-typ"/>
</dbReference>
<sequence>MQGHGRCFKLFLAFSLLLLKYAQGGEVDHSQRDTNVTGSCIEKERHALLAFKRGLVDDYNLLSSWGSEAQKQDCCRWVGVSCSNQTGHVLQLDLSCEVIGEDYYLQDFSMNSISGSIPKCLTNLIALAQKENPSLNISHVYKISTDQHSFTGADYEDDS</sequence>
<dbReference type="InterPro" id="IPR032675">
    <property type="entry name" value="LRR_dom_sf"/>
</dbReference>